<sequence>MVRLCIATVLIMLSAFGQSESQSGKGGWTIPRIVAVGDLHGDHQNAVKVLKMTNVIDADLKWAGGDRTILVQTGDVVDRGPDAFKLYKMLRRLQEEAQLAGGQAVNLLGNHEIMNIMGIYDYVSPEDIQQFGNITDRIIAFSKDGWVGKYLRKLNVTAIVEDTVFCHGGIPVPWAKKGVEHMNTIAKDDLDTKTPQELWEAPIFGEHGPTWYRGYALDSEESICAVVDEALAHLSVKRMVVGHTVQEDGRIHTRCQGKVILIDVGISAVYGGHLAALELTPTSARAIYPTESVQLELPPGYLLATEDSDEL</sequence>
<evidence type="ECO:0000313" key="1">
    <source>
        <dbReference type="EMBL" id="KAJ9075873.1"/>
    </source>
</evidence>
<organism evidence="1 2">
    <name type="scientific">Entomophthora muscae</name>
    <dbReference type="NCBI Taxonomy" id="34485"/>
    <lineage>
        <taxon>Eukaryota</taxon>
        <taxon>Fungi</taxon>
        <taxon>Fungi incertae sedis</taxon>
        <taxon>Zoopagomycota</taxon>
        <taxon>Entomophthoromycotina</taxon>
        <taxon>Entomophthoromycetes</taxon>
        <taxon>Entomophthorales</taxon>
        <taxon>Entomophthoraceae</taxon>
        <taxon>Entomophthora</taxon>
    </lineage>
</organism>
<dbReference type="EMBL" id="QTSX02002357">
    <property type="protein sequence ID" value="KAJ9075873.1"/>
    <property type="molecule type" value="Genomic_DNA"/>
</dbReference>
<evidence type="ECO:0000313" key="2">
    <source>
        <dbReference type="Proteomes" id="UP001165960"/>
    </source>
</evidence>
<name>A0ACC2TMW4_9FUNG</name>
<reference evidence="1" key="1">
    <citation type="submission" date="2022-04" db="EMBL/GenBank/DDBJ databases">
        <title>Genome of the entomopathogenic fungus Entomophthora muscae.</title>
        <authorList>
            <person name="Elya C."/>
            <person name="Lovett B.R."/>
            <person name="Lee E."/>
            <person name="Macias A.M."/>
            <person name="Hajek A.E."/>
            <person name="De Bivort B.L."/>
            <person name="Kasson M.T."/>
            <person name="De Fine Licht H.H."/>
            <person name="Stajich J.E."/>
        </authorList>
    </citation>
    <scope>NUCLEOTIDE SEQUENCE</scope>
    <source>
        <strain evidence="1">Berkeley</strain>
    </source>
</reference>
<protein>
    <submittedName>
        <fullName evidence="1">Uncharacterized protein</fullName>
    </submittedName>
</protein>
<accession>A0ACC2TMW4</accession>
<dbReference type="Proteomes" id="UP001165960">
    <property type="component" value="Unassembled WGS sequence"/>
</dbReference>
<gene>
    <name evidence="1" type="ORF">DSO57_1031536</name>
</gene>
<comment type="caution">
    <text evidence="1">The sequence shown here is derived from an EMBL/GenBank/DDBJ whole genome shotgun (WGS) entry which is preliminary data.</text>
</comment>
<keyword evidence="2" id="KW-1185">Reference proteome</keyword>
<proteinExistence type="predicted"/>